<gene>
    <name evidence="6" type="ORF">SAHL_10775</name>
</gene>
<organism evidence="6 7">
    <name type="scientific">Salinisphaera orenii YIM 95161</name>
    <dbReference type="NCBI Taxonomy" id="1051139"/>
    <lineage>
        <taxon>Bacteria</taxon>
        <taxon>Pseudomonadati</taxon>
        <taxon>Pseudomonadota</taxon>
        <taxon>Gammaproteobacteria</taxon>
        <taxon>Salinisphaerales</taxon>
        <taxon>Salinisphaeraceae</taxon>
        <taxon>Salinisphaera</taxon>
    </lineage>
</organism>
<dbReference type="EMBL" id="AYKF01000088">
    <property type="protein sequence ID" value="ROO28275.1"/>
    <property type="molecule type" value="Genomic_DNA"/>
</dbReference>
<proteinExistence type="predicted"/>
<feature type="zinc finger region" description="dksA C4-type" evidence="4">
    <location>
        <begin position="41"/>
        <end position="65"/>
    </location>
</feature>
<evidence type="ECO:0000256" key="4">
    <source>
        <dbReference type="PROSITE-ProRule" id="PRU00510"/>
    </source>
</evidence>
<dbReference type="Gene3D" id="1.20.120.910">
    <property type="entry name" value="DksA, coiled-coil domain"/>
    <property type="match status" value="1"/>
</dbReference>
<dbReference type="GO" id="GO:0008270">
    <property type="term" value="F:zinc ion binding"/>
    <property type="evidence" value="ECO:0007669"/>
    <property type="project" value="UniProtKB-KW"/>
</dbReference>
<dbReference type="OrthoDB" id="962301at2"/>
<dbReference type="AlphaFoldDB" id="A0A423PRP2"/>
<name>A0A423PRP2_9GAMM</name>
<keyword evidence="1" id="KW-0479">Metal-binding</keyword>
<reference evidence="6 7" key="1">
    <citation type="submission" date="2013-10" db="EMBL/GenBank/DDBJ databases">
        <title>Salinisphaera halophila YIM 95161 Genome Sequencing.</title>
        <authorList>
            <person name="Lai Q."/>
            <person name="Li C."/>
            <person name="Shao Z."/>
        </authorList>
    </citation>
    <scope>NUCLEOTIDE SEQUENCE [LARGE SCALE GENOMIC DNA]</scope>
    <source>
        <strain evidence="6 7">YIM 95161</strain>
    </source>
</reference>
<evidence type="ECO:0000259" key="5">
    <source>
        <dbReference type="Pfam" id="PF01258"/>
    </source>
</evidence>
<sequence length="76" mass="8689">MSDIADDAQPESDQLLDYGLAAHRRRQIAESALPINWRGLCHDCDEYIAPDRLEANPRVFRCFGCQTALEARERRA</sequence>
<dbReference type="PROSITE" id="PS51128">
    <property type="entry name" value="ZF_DKSA_2"/>
    <property type="match status" value="1"/>
</dbReference>
<dbReference type="SUPFAM" id="SSF57716">
    <property type="entry name" value="Glucocorticoid receptor-like (DNA-binding domain)"/>
    <property type="match status" value="1"/>
</dbReference>
<keyword evidence="2" id="KW-0863">Zinc-finger</keyword>
<evidence type="ECO:0000256" key="1">
    <source>
        <dbReference type="ARBA" id="ARBA00022723"/>
    </source>
</evidence>
<evidence type="ECO:0000313" key="6">
    <source>
        <dbReference type="EMBL" id="ROO28275.1"/>
    </source>
</evidence>
<dbReference type="InterPro" id="IPR000962">
    <property type="entry name" value="Znf_DskA_TraR"/>
</dbReference>
<dbReference type="RefSeq" id="WP_123591413.1">
    <property type="nucleotide sequence ID" value="NZ_AYKF01000088.1"/>
</dbReference>
<keyword evidence="3" id="KW-0862">Zinc</keyword>
<feature type="domain" description="Zinc finger DksA/TraR C4-type" evidence="5">
    <location>
        <begin position="39"/>
        <end position="70"/>
    </location>
</feature>
<comment type="caution">
    <text evidence="6">The sequence shown here is derived from an EMBL/GenBank/DDBJ whole genome shotgun (WGS) entry which is preliminary data.</text>
</comment>
<protein>
    <recommendedName>
        <fullName evidence="5">Zinc finger DksA/TraR C4-type domain-containing protein</fullName>
    </recommendedName>
</protein>
<accession>A0A423PRP2</accession>
<evidence type="ECO:0000256" key="2">
    <source>
        <dbReference type="ARBA" id="ARBA00022771"/>
    </source>
</evidence>
<evidence type="ECO:0000256" key="3">
    <source>
        <dbReference type="ARBA" id="ARBA00022833"/>
    </source>
</evidence>
<dbReference type="Pfam" id="PF01258">
    <property type="entry name" value="zf-dskA_traR"/>
    <property type="match status" value="1"/>
</dbReference>
<evidence type="ECO:0000313" key="7">
    <source>
        <dbReference type="Proteomes" id="UP000285123"/>
    </source>
</evidence>
<dbReference type="Proteomes" id="UP000285123">
    <property type="component" value="Unassembled WGS sequence"/>
</dbReference>